<dbReference type="EMBL" id="KY774314">
    <property type="protein sequence ID" value="ART31640.1"/>
    <property type="molecule type" value="Genomic_DNA"/>
</dbReference>
<accession>A0A1Y0B2L4</accession>
<protein>
    <submittedName>
        <fullName evidence="2">Uncharacterized protein</fullName>
    </submittedName>
</protein>
<keyword evidence="1" id="KW-0472">Membrane</keyword>
<geneLocation type="mitochondrion" evidence="2"/>
<sequence length="50" mass="5078">MGLSPSNAPLVDVVWAITGLILVARSGLVVSAVSLSAALIGKSYCSHESH</sequence>
<proteinExistence type="predicted"/>
<reference evidence="2" key="1">
    <citation type="submission" date="2017-03" db="EMBL/GenBank/DDBJ databases">
        <title>The mitochondrial genome of the carnivorous plant Utricularia reniformis (Lentibulariaceae): structure, comparative analysis and evolutionary landmarks.</title>
        <authorList>
            <person name="Silva S.R."/>
            <person name="Alvarenga D.O."/>
            <person name="Michael T.P."/>
            <person name="Miranda V.F.O."/>
            <person name="Varani A.M."/>
        </authorList>
    </citation>
    <scope>NUCLEOTIDE SEQUENCE</scope>
</reference>
<keyword evidence="1" id="KW-1133">Transmembrane helix</keyword>
<keyword evidence="2" id="KW-0496">Mitochondrion</keyword>
<name>A0A1Y0B2L4_9LAMI</name>
<keyword evidence="1" id="KW-0812">Transmembrane</keyword>
<evidence type="ECO:0000256" key="1">
    <source>
        <dbReference type="SAM" id="Phobius"/>
    </source>
</evidence>
<organism evidence="2">
    <name type="scientific">Utricularia reniformis</name>
    <dbReference type="NCBI Taxonomy" id="192314"/>
    <lineage>
        <taxon>Eukaryota</taxon>
        <taxon>Viridiplantae</taxon>
        <taxon>Streptophyta</taxon>
        <taxon>Embryophyta</taxon>
        <taxon>Tracheophyta</taxon>
        <taxon>Spermatophyta</taxon>
        <taxon>Magnoliopsida</taxon>
        <taxon>eudicotyledons</taxon>
        <taxon>Gunneridae</taxon>
        <taxon>Pentapetalae</taxon>
        <taxon>asterids</taxon>
        <taxon>lamiids</taxon>
        <taxon>Lamiales</taxon>
        <taxon>Lentibulariaceae</taxon>
        <taxon>Utricularia</taxon>
    </lineage>
</organism>
<evidence type="ECO:0000313" key="2">
    <source>
        <dbReference type="EMBL" id="ART31640.1"/>
    </source>
</evidence>
<gene>
    <name evidence="2" type="ORF">AEK19_MT1448</name>
</gene>
<dbReference type="AlphaFoldDB" id="A0A1Y0B2L4"/>
<feature type="transmembrane region" description="Helical" evidence="1">
    <location>
        <begin position="13"/>
        <end position="40"/>
    </location>
</feature>